<accession>A0A3R7YIU9</accession>
<sequence length="28" mass="3180">IGNDYKYKTTNKSVVDVNINLCEGYSKL</sequence>
<comment type="caution">
    <text evidence="1">The sequence shown here is derived from an EMBL/GenBank/DDBJ whole genome shotgun (WGS) entry which is preliminary data.</text>
</comment>
<feature type="non-terminal residue" evidence="1">
    <location>
        <position position="1"/>
    </location>
</feature>
<evidence type="ECO:0000313" key="1">
    <source>
        <dbReference type="EMBL" id="RQD87234.1"/>
    </source>
</evidence>
<organism evidence="1 2">
    <name type="scientific">Methanosalsum natronophilum</name>
    <dbReference type="NCBI Taxonomy" id="768733"/>
    <lineage>
        <taxon>Archaea</taxon>
        <taxon>Methanobacteriati</taxon>
        <taxon>Methanobacteriota</taxon>
        <taxon>Stenosarchaea group</taxon>
        <taxon>Methanomicrobia</taxon>
        <taxon>Methanosarcinales</taxon>
        <taxon>Methanosarcinaceae</taxon>
        <taxon>Methanosalsum</taxon>
    </lineage>
</organism>
<evidence type="ECO:0000313" key="2">
    <source>
        <dbReference type="Proteomes" id="UP000284763"/>
    </source>
</evidence>
<gene>
    <name evidence="1" type="ORF">D5R95_03595</name>
</gene>
<dbReference type="EMBL" id="QZAB01000241">
    <property type="protein sequence ID" value="RQD87234.1"/>
    <property type="molecule type" value="Genomic_DNA"/>
</dbReference>
<dbReference type="AlphaFoldDB" id="A0A3R7YIU9"/>
<proteinExistence type="predicted"/>
<protein>
    <submittedName>
        <fullName evidence="1">Carbonic anhydrase</fullName>
    </submittedName>
</protein>
<reference evidence="1 2" key="1">
    <citation type="submission" date="2018-08" db="EMBL/GenBank/DDBJ databases">
        <title>The metabolism and importance of syntrophic acetate oxidation coupled to methane or sulfide production in haloalkaline environments.</title>
        <authorList>
            <person name="Timmers P.H.A."/>
            <person name="Vavourakis C.D."/>
            <person name="Sorokin D.Y."/>
            <person name="Sinninghe Damste J.S."/>
            <person name="Muyzer G."/>
            <person name="Stams A.J.M."/>
            <person name="Plugge C.M."/>
        </authorList>
    </citation>
    <scope>NUCLEOTIDE SEQUENCE [LARGE SCALE GENOMIC DNA]</scope>
    <source>
        <strain evidence="1">MSAO_Arc3</strain>
    </source>
</reference>
<name>A0A3R7YIU9_9EURY</name>
<dbReference type="Proteomes" id="UP000284763">
    <property type="component" value="Unassembled WGS sequence"/>
</dbReference>